<keyword evidence="1" id="KW-0175">Coiled coil</keyword>
<dbReference type="RefSeq" id="WP_108566184.1">
    <property type="nucleotide sequence ID" value="NZ_CP031769.1"/>
</dbReference>
<evidence type="ECO:0000259" key="2">
    <source>
        <dbReference type="Pfam" id="PF20250"/>
    </source>
</evidence>
<dbReference type="InterPro" id="IPR046866">
    <property type="entry name" value="FapA_N"/>
</dbReference>
<dbReference type="InterPro" id="IPR046865">
    <property type="entry name" value="FapA_b_solenoid"/>
</dbReference>
<protein>
    <submittedName>
        <fullName evidence="3">DUF342 domain-containing protein</fullName>
    </submittedName>
</protein>
<dbReference type="PANTHER" id="PTHR38032">
    <property type="entry name" value="POLYMERASE-RELATED"/>
    <property type="match status" value="1"/>
</dbReference>
<dbReference type="AlphaFoldDB" id="A0A346NL57"/>
<dbReference type="OrthoDB" id="5807941at2"/>
<keyword evidence="4" id="KW-1185">Reference proteome</keyword>
<dbReference type="Pfam" id="PF03961">
    <property type="entry name" value="FapA"/>
    <property type="match status" value="1"/>
</dbReference>
<dbReference type="InterPro" id="IPR005646">
    <property type="entry name" value="FapA"/>
</dbReference>
<sequence>MIGVSVNLDDTKNYLDMVLDPSAFERELDSKSLWKELNEGQYKSLYISQNSLKSACDKANHYFKTNDRTLVQERIGERRNTEVEFKISSDGLSATAILTAPYGGRLPTAQILYNMAANAGICRGLSHKRLDALLVSLSSAAPGTIIEGEIARGMPPKDGRNSRFIPLVPNALERVLKPQIDDNDRVDMRNLGEVICVKTHTPVLQRVEPSNGRHGYDVRGNILNAKPGQWLEFSMGKGTAVSHDDANLLVAALSGMPKYRDQIMNIDDTFICTGVNVGSGHVNYDGAVLVNGDVTEKMEIKASGDVTINGFVESAAIEAGGDIIITEGAMGKMDERTGEYSCKLNAAGSIHVQHGQGIDVHCAGNVTVGRQLAYSRIQCAGSVTVGRIDNPQGNLFACEIISQGRITAGTLGAVSGSTLKVDFSPGFSKLLERKDMLDELLRQLRDNNERHKEKLELIKAKLLPAELRNKVDEAVEMYKGESALLNWLELKAMEMRVQKQQYQEAIGLVANKRLYSGVSVKLNNRNWRSEREYDRSRIHYDNHQWHFDPIV</sequence>
<proteinExistence type="predicted"/>
<name>A0A346NL57_9ALTE</name>
<dbReference type="Proteomes" id="UP000262073">
    <property type="component" value="Chromosome"/>
</dbReference>
<organism evidence="3 4">
    <name type="scientific">Salinimonas sediminis</name>
    <dbReference type="NCBI Taxonomy" id="2303538"/>
    <lineage>
        <taxon>Bacteria</taxon>
        <taxon>Pseudomonadati</taxon>
        <taxon>Pseudomonadota</taxon>
        <taxon>Gammaproteobacteria</taxon>
        <taxon>Alteromonadales</taxon>
        <taxon>Alteromonadaceae</taxon>
        <taxon>Alteromonas/Salinimonas group</taxon>
        <taxon>Salinimonas</taxon>
    </lineage>
</organism>
<dbReference type="EMBL" id="CP031769">
    <property type="protein sequence ID" value="AXR06264.1"/>
    <property type="molecule type" value="Genomic_DNA"/>
</dbReference>
<dbReference type="PANTHER" id="PTHR38032:SF1">
    <property type="entry name" value="RNA-BINDING PROTEIN KHPB N-TERMINAL DOMAIN-CONTAINING PROTEIN"/>
    <property type="match status" value="1"/>
</dbReference>
<gene>
    <name evidence="3" type="ORF">D0Y50_07725</name>
</gene>
<feature type="coiled-coil region" evidence="1">
    <location>
        <begin position="427"/>
        <end position="461"/>
    </location>
</feature>
<evidence type="ECO:0000313" key="4">
    <source>
        <dbReference type="Proteomes" id="UP000262073"/>
    </source>
</evidence>
<dbReference type="KEGG" id="salm:D0Y50_07725"/>
<evidence type="ECO:0000313" key="3">
    <source>
        <dbReference type="EMBL" id="AXR06264.1"/>
    </source>
</evidence>
<evidence type="ECO:0000256" key="1">
    <source>
        <dbReference type="SAM" id="Coils"/>
    </source>
</evidence>
<accession>A0A346NL57</accession>
<reference evidence="3 4" key="1">
    <citation type="submission" date="2018-08" db="EMBL/GenBank/DDBJ databases">
        <title>Salinimonas sediminis sp. nov., a piezophilic bacterium isolated from a deep-sea sediment sample from the New Britain Trench.</title>
        <authorList>
            <person name="Cao J."/>
        </authorList>
    </citation>
    <scope>NUCLEOTIDE SEQUENCE [LARGE SCALE GENOMIC DNA]</scope>
    <source>
        <strain evidence="3 4">N102</strain>
    </source>
</reference>
<feature type="domain" description="Flagellar Assembly Protein A N-terminal region" evidence="2">
    <location>
        <begin position="84"/>
        <end position="261"/>
    </location>
</feature>
<dbReference type="Pfam" id="PF20250">
    <property type="entry name" value="FapA_N"/>
    <property type="match status" value="1"/>
</dbReference>